<dbReference type="CDD" id="cd00191">
    <property type="entry name" value="TY"/>
    <property type="match status" value="1"/>
</dbReference>
<dbReference type="Gene3D" id="1.10.870.10">
    <property type="entry name" value="MHC class II-associated invariant chain, trimerisation domain"/>
    <property type="match status" value="1"/>
</dbReference>
<dbReference type="AlphaFoldDB" id="A0A315VVV5"/>
<dbReference type="PROSITE" id="PS00484">
    <property type="entry name" value="THYROGLOBULIN_1_1"/>
    <property type="match status" value="1"/>
</dbReference>
<organism evidence="8 9">
    <name type="scientific">Gambusia affinis</name>
    <name type="common">Western mosquitofish</name>
    <name type="synonym">Heterandria affinis</name>
    <dbReference type="NCBI Taxonomy" id="33528"/>
    <lineage>
        <taxon>Eukaryota</taxon>
        <taxon>Metazoa</taxon>
        <taxon>Chordata</taxon>
        <taxon>Craniata</taxon>
        <taxon>Vertebrata</taxon>
        <taxon>Euteleostomi</taxon>
        <taxon>Actinopterygii</taxon>
        <taxon>Neopterygii</taxon>
        <taxon>Teleostei</taxon>
        <taxon>Neoteleostei</taxon>
        <taxon>Acanthomorphata</taxon>
        <taxon>Ovalentaria</taxon>
        <taxon>Atherinomorphae</taxon>
        <taxon>Cyprinodontiformes</taxon>
        <taxon>Poeciliidae</taxon>
        <taxon>Poeciliinae</taxon>
        <taxon>Gambusia</taxon>
    </lineage>
</organism>
<proteinExistence type="predicted"/>
<reference evidence="8 9" key="1">
    <citation type="journal article" date="2018" name="G3 (Bethesda)">
        <title>A High-Quality Reference Genome for the Invasive Mosquitofish Gambusia affinis Using a Chicago Library.</title>
        <authorList>
            <person name="Hoffberg S.L."/>
            <person name="Troendle N.J."/>
            <person name="Glenn T.C."/>
            <person name="Mahmud O."/>
            <person name="Louha S."/>
            <person name="Chalopin D."/>
            <person name="Bennetzen J.L."/>
            <person name="Mauricio R."/>
        </authorList>
    </citation>
    <scope>NUCLEOTIDE SEQUENCE [LARGE SCALE GENOMIC DNA]</scope>
    <source>
        <strain evidence="8">NE01/NJP1002.9</strain>
        <tissue evidence="8">Muscle</tissue>
    </source>
</reference>
<dbReference type="InterPro" id="IPR022339">
    <property type="entry name" value="MHC_II-assoc_invar_chain"/>
</dbReference>
<dbReference type="GO" id="GO:0002830">
    <property type="term" value="P:positive regulation of type 2 immune response"/>
    <property type="evidence" value="ECO:0007669"/>
    <property type="project" value="TreeGrafter"/>
</dbReference>
<dbReference type="PRINTS" id="PR01990">
    <property type="entry name" value="CD74ANTIGEN"/>
</dbReference>
<dbReference type="InterPro" id="IPR036613">
    <property type="entry name" value="MHCII_invariant_trimer_sf"/>
</dbReference>
<evidence type="ECO:0000313" key="8">
    <source>
        <dbReference type="EMBL" id="PWA23573.1"/>
    </source>
</evidence>
<dbReference type="Pfam" id="PF00086">
    <property type="entry name" value="Thyroglobulin_1"/>
    <property type="match status" value="1"/>
</dbReference>
<dbReference type="SUPFAM" id="SSF57610">
    <property type="entry name" value="Thyroglobulin type-1 domain"/>
    <property type="match status" value="1"/>
</dbReference>
<dbReference type="GO" id="GO:0006886">
    <property type="term" value="P:intracellular protein transport"/>
    <property type="evidence" value="ECO:0007669"/>
    <property type="project" value="InterPro"/>
</dbReference>
<dbReference type="GO" id="GO:0042289">
    <property type="term" value="F:MHC class II protein binding"/>
    <property type="evidence" value="ECO:0007669"/>
    <property type="project" value="InterPro"/>
</dbReference>
<dbReference type="PANTHER" id="PTHR14093">
    <property type="entry name" value="HLA CLASS II GAMMA CHAIN"/>
    <property type="match status" value="1"/>
</dbReference>
<dbReference type="InterPro" id="IPR000716">
    <property type="entry name" value="Thyroglobulin_1"/>
</dbReference>
<dbReference type="GO" id="GO:0005737">
    <property type="term" value="C:cytoplasm"/>
    <property type="evidence" value="ECO:0007669"/>
    <property type="project" value="TreeGrafter"/>
</dbReference>
<dbReference type="PROSITE" id="PS51162">
    <property type="entry name" value="THYROGLOBULIN_1_2"/>
    <property type="match status" value="1"/>
</dbReference>
<dbReference type="GO" id="GO:0019882">
    <property type="term" value="P:antigen processing and presentation"/>
    <property type="evidence" value="ECO:0007669"/>
    <property type="project" value="InterPro"/>
</dbReference>
<dbReference type="Pfam" id="PF09307">
    <property type="entry name" value="MHC2-interact"/>
    <property type="match status" value="1"/>
</dbReference>
<dbReference type="GO" id="GO:0004896">
    <property type="term" value="F:cytokine receptor activity"/>
    <property type="evidence" value="ECO:0007669"/>
    <property type="project" value="TreeGrafter"/>
</dbReference>
<evidence type="ECO:0000313" key="9">
    <source>
        <dbReference type="Proteomes" id="UP000250572"/>
    </source>
</evidence>
<dbReference type="InterPro" id="IPR036857">
    <property type="entry name" value="Thyroglobulin_1_sf"/>
</dbReference>
<dbReference type="GO" id="GO:1902166">
    <property type="term" value="P:negative regulation of intrinsic apoptotic signaling pathway in response to DNA damage by p53 class mediator"/>
    <property type="evidence" value="ECO:0007669"/>
    <property type="project" value="TreeGrafter"/>
</dbReference>
<dbReference type="GO" id="GO:0060907">
    <property type="term" value="P:positive regulation of macrophage cytokine production"/>
    <property type="evidence" value="ECO:0007669"/>
    <property type="project" value="TreeGrafter"/>
</dbReference>
<evidence type="ECO:0000256" key="4">
    <source>
        <dbReference type="ARBA" id="ARBA00023180"/>
    </source>
</evidence>
<dbReference type="Gene3D" id="4.10.800.10">
    <property type="entry name" value="Thyroglobulin type-1"/>
    <property type="match status" value="1"/>
</dbReference>
<keyword evidence="3 5" id="KW-1015">Disulfide bond</keyword>
<dbReference type="GO" id="GO:0070374">
    <property type="term" value="P:positive regulation of ERK1 and ERK2 cascade"/>
    <property type="evidence" value="ECO:0007669"/>
    <property type="project" value="TreeGrafter"/>
</dbReference>
<keyword evidence="9" id="KW-1185">Reference proteome</keyword>
<feature type="disulfide bond" evidence="5">
    <location>
        <begin position="304"/>
        <end position="311"/>
    </location>
</feature>
<dbReference type="Proteomes" id="UP000250572">
    <property type="component" value="Unassembled WGS sequence"/>
</dbReference>
<comment type="subcellular location">
    <subcellularLocation>
        <location evidence="1">Secreted</location>
    </subcellularLocation>
</comment>
<gene>
    <name evidence="8" type="ORF">CCH79_00006060</name>
</gene>
<feature type="domain" description="Thyroglobulin type-1" evidence="7">
    <location>
        <begin position="272"/>
        <end position="332"/>
    </location>
</feature>
<dbReference type="GO" id="GO:0043518">
    <property type="term" value="P:negative regulation of DNA damage response, signal transduction by p53 class mediator"/>
    <property type="evidence" value="ECO:0007669"/>
    <property type="project" value="TreeGrafter"/>
</dbReference>
<dbReference type="SMART" id="SM00211">
    <property type="entry name" value="TY"/>
    <property type="match status" value="1"/>
</dbReference>
<evidence type="ECO:0000256" key="2">
    <source>
        <dbReference type="ARBA" id="ARBA00022525"/>
    </source>
</evidence>
<evidence type="ECO:0000256" key="1">
    <source>
        <dbReference type="ARBA" id="ARBA00004613"/>
    </source>
</evidence>
<dbReference type="SUPFAM" id="SSF48305">
    <property type="entry name" value="Class II MHC-associated invariant chain ectoplasmic trimerization domain"/>
    <property type="match status" value="1"/>
</dbReference>
<dbReference type="InterPro" id="IPR015386">
    <property type="entry name" value="MHC_II-assoc_invar/CLIP_MHC-bd"/>
</dbReference>
<evidence type="ECO:0000256" key="3">
    <source>
        <dbReference type="ARBA" id="ARBA00023157"/>
    </source>
</evidence>
<dbReference type="GO" id="GO:0070206">
    <property type="term" value="P:protein trimerization"/>
    <property type="evidence" value="ECO:0007669"/>
    <property type="project" value="InterPro"/>
</dbReference>
<dbReference type="GO" id="GO:0002286">
    <property type="term" value="P:T cell activation involved in immune response"/>
    <property type="evidence" value="ECO:0007669"/>
    <property type="project" value="TreeGrafter"/>
</dbReference>
<comment type="caution">
    <text evidence="8">The sequence shown here is derived from an EMBL/GenBank/DDBJ whole genome shotgun (WGS) entry which is preliminary data.</text>
</comment>
<dbReference type="STRING" id="33528.ENSGAFP00000012847"/>
<accession>A0A315VVV5</accession>
<feature type="region of interest" description="Disordered" evidence="6">
    <location>
        <begin position="1"/>
        <end position="70"/>
    </location>
</feature>
<dbReference type="InterPro" id="IPR052001">
    <property type="entry name" value="MHC-II_Gamma/Thyroglobulin"/>
</dbReference>
<evidence type="ECO:0000256" key="5">
    <source>
        <dbReference type="PROSITE-ProRule" id="PRU00500"/>
    </source>
</evidence>
<dbReference type="Pfam" id="PF08831">
    <property type="entry name" value="MHCassoc_trimer"/>
    <property type="match status" value="1"/>
</dbReference>
<keyword evidence="2" id="KW-0964">Secreted</keyword>
<dbReference type="GO" id="GO:0016020">
    <property type="term" value="C:membrane"/>
    <property type="evidence" value="ECO:0007669"/>
    <property type="project" value="InterPro"/>
</dbReference>
<sequence length="411" mass="45456">MSSAVVGPASCVVTPAPAGAGTGRTDGHRKHNGTRTSVDPDHTEGLTDTLPEAGQASPIRKSLMTSGQHASADIVPERMADNQEDAPLARGSVSGSHEVLINNAGPRGGSNSRALKIAGLTTLACLLLASEVFTAYMVFDHKQQIHNLVKNSERMGKQMARVSQGVAPSRMAMPMNSLPLQLDFTEDDTSSKMSKLEDTAMVSVEKQVMDMMKDISLPQFNETFLANLRSLKQQFNDSEWKSFESWMRYWLIFQMAQQEPAGPTPQPASMIKSKCQMEATPGVGKIGAYKPQCDEQGHYKPMQCWHATGFCWCVDQSGNPIQGTTMRGHPNCQRGSKLRSKREKKIKRKLEAKHFFLLGLSLQTRETDYRRLSPPWARTLVVERMVKTEWMSKKAEEGWRKAEAQPKSGSG</sequence>
<dbReference type="EMBL" id="NHOQ01001578">
    <property type="protein sequence ID" value="PWA23573.1"/>
    <property type="molecule type" value="Genomic_DNA"/>
</dbReference>
<dbReference type="GO" id="GO:0035718">
    <property type="term" value="F:macrophage migration inhibitory factor binding"/>
    <property type="evidence" value="ECO:0007669"/>
    <property type="project" value="TreeGrafter"/>
</dbReference>
<dbReference type="GO" id="GO:0001961">
    <property type="term" value="P:positive regulation of cytokine-mediated signaling pathway"/>
    <property type="evidence" value="ECO:0007669"/>
    <property type="project" value="TreeGrafter"/>
</dbReference>
<dbReference type="GO" id="GO:0009986">
    <property type="term" value="C:cell surface"/>
    <property type="evidence" value="ECO:0007669"/>
    <property type="project" value="TreeGrafter"/>
</dbReference>
<keyword evidence="4" id="KW-0325">Glycoprotein</keyword>
<evidence type="ECO:0000259" key="7">
    <source>
        <dbReference type="PROSITE" id="PS51162"/>
    </source>
</evidence>
<dbReference type="InterPro" id="IPR011988">
    <property type="entry name" value="MHC_II-assoc_invariant_trimer"/>
</dbReference>
<evidence type="ECO:0000256" key="6">
    <source>
        <dbReference type="SAM" id="MobiDB-lite"/>
    </source>
</evidence>
<comment type="caution">
    <text evidence="5">Lacks conserved residue(s) required for the propagation of feature annotation.</text>
</comment>
<dbReference type="PANTHER" id="PTHR14093:SF17">
    <property type="entry name" value="HLA CLASS II HISTOCOMPATIBILITY ANTIGEN GAMMA CHAIN"/>
    <property type="match status" value="1"/>
</dbReference>
<name>A0A315VVV5_GAMAF</name>
<protein>
    <recommendedName>
        <fullName evidence="7">Thyroglobulin type-1 domain-containing protein</fullName>
    </recommendedName>
</protein>
<dbReference type="GO" id="GO:0005576">
    <property type="term" value="C:extracellular region"/>
    <property type="evidence" value="ECO:0007669"/>
    <property type="project" value="UniProtKB-SubCell"/>
</dbReference>